<keyword evidence="7" id="KW-1185">Reference proteome</keyword>
<dbReference type="Pfam" id="PF00041">
    <property type="entry name" value="fn3"/>
    <property type="match status" value="2"/>
</dbReference>
<keyword evidence="2" id="KW-0326">Glycosidase</keyword>
<feature type="region of interest" description="Disordered" evidence="4">
    <location>
        <begin position="1"/>
        <end position="34"/>
    </location>
</feature>
<comment type="caution">
    <text evidence="6">The sequence shown here is derived from an EMBL/GenBank/DDBJ whole genome shotgun (WGS) entry which is preliminary data.</text>
</comment>
<dbReference type="InterPro" id="IPR013783">
    <property type="entry name" value="Ig-like_fold"/>
</dbReference>
<evidence type="ECO:0000256" key="1">
    <source>
        <dbReference type="ARBA" id="ARBA00022737"/>
    </source>
</evidence>
<dbReference type="RefSeq" id="WP_339574920.1">
    <property type="nucleotide sequence ID" value="NZ_JBBIAA010000009.1"/>
</dbReference>
<accession>A0ABU8RKB1</accession>
<proteinExistence type="predicted"/>
<feature type="domain" description="Fibronectin type-III" evidence="5">
    <location>
        <begin position="362"/>
        <end position="452"/>
    </location>
</feature>
<feature type="domain" description="Fibronectin type-III" evidence="5">
    <location>
        <begin position="538"/>
        <end position="629"/>
    </location>
</feature>
<dbReference type="SUPFAM" id="SSF49265">
    <property type="entry name" value="Fibronectin type III"/>
    <property type="match status" value="4"/>
</dbReference>
<keyword evidence="1" id="KW-0677">Repeat</keyword>
<keyword evidence="3" id="KW-0119">Carbohydrate metabolism</keyword>
<dbReference type="PANTHER" id="PTHR46708:SF2">
    <property type="entry name" value="FIBRONECTIN TYPE-III DOMAIN-CONTAINING PROTEIN"/>
    <property type="match status" value="1"/>
</dbReference>
<sequence>MTRPEPAQDRRAPRPVDGDGRRAPGRPGRPGRVLRHPAARPLAAALVAAVATGVLALSPAPDGSPTAAPVPVDLGRTEPVGGLFDFTPPAVPTGLAATVEDGALTVRWNAVSDSDLKDYRLSVDGSVAATVARGTTTTRLTGLTNGREYSLTVTARDTRNNESRASAAVRAAPQDLTPPPVPTGLVAVRGDSTVALSWTAVTDTDRVATRVLRDGRQVTSLAADRTSFTDTGLVNDQRYTYTLVAVDARGNASQPSAAASATPTDLTAPTVPTGLRGTAGDASAALTWDPGTDADLASVRVQQDGRVVADLAAGTTSWTATGLEPGRRYRFALVAVDGHGNTSAASSPEVEVVPLDLTPPGAPGGVVATPGDRAADLSWDAVGAADLAGYEVLDAAGAVVARVDAPARSAHLTGLANDVEVTFRVVALDRAGNRSAPSAPVAVTPVDRTPPDVVTGTAVTALDRALRVTWTGATDAATYRVLLDGAPAGEVAAGDELALVVPDLEGGRTYEVVVVAVDAAGNVSAEHAPVAGTPRDDVPAAPTGVTATAGVRSAEVTWDPAPEDDVVEHRVLVGGQVVAVAPSGPGGAHRVVVEGLEAGVEVELVVVAVDAVGGVSPVSTVVRVTPQGDVPEEVAPPYAPTVPPAGGSGTATGAGLAATRDGRYVVVSTPARLEAGDTNAAAELYLVDRTAGTSRRVAPLPASWRSTSTDPTNASAVALSEDGRYLALSTTARLVAADTNTLVDVYRLDLRSGDRVLVSVPTSGAVSRTVAGAVVPSGSSVSARSPGLAMTADGGTVLFLSARADLVAGDRNGAADVFAKDVAAGTVRRVSTAADGGETPWRATGPALEVTPDGRYAVFPAQASGRPLVLLRKDLVGGGLVVASTMTAPGATVPTEVSVFRDTGDVAVSDDGRYVAFSSAAKPSSPRTSWSTGLAYRRDLLTGTTTALGTGQTASWEHQVGLDASGRFAFLATAAALLPADTNRRTDHYRRDLGTGRLELVTSRSDGSTAPARAGSVTPAEYGPVLVLDADRVLVGTVLPLVAGDANGLLDVYGRDLAGARAGAVVG</sequence>
<protein>
    <submittedName>
        <fullName evidence="6">Fibronectin type III domain-containing protein</fullName>
    </submittedName>
</protein>
<feature type="domain" description="Fibronectin type-III" evidence="5">
    <location>
        <begin position="268"/>
        <end position="361"/>
    </location>
</feature>
<keyword evidence="2" id="KW-0378">Hydrolase</keyword>
<feature type="compositionally biased region" description="Basic and acidic residues" evidence="4">
    <location>
        <begin position="1"/>
        <end position="22"/>
    </location>
</feature>
<evidence type="ECO:0000256" key="3">
    <source>
        <dbReference type="ARBA" id="ARBA00023326"/>
    </source>
</evidence>
<evidence type="ECO:0000256" key="4">
    <source>
        <dbReference type="SAM" id="MobiDB-lite"/>
    </source>
</evidence>
<keyword evidence="3" id="KW-0624">Polysaccharide degradation</keyword>
<evidence type="ECO:0000313" key="6">
    <source>
        <dbReference type="EMBL" id="MEJ5945535.1"/>
    </source>
</evidence>
<dbReference type="Proteomes" id="UP001387100">
    <property type="component" value="Unassembled WGS sequence"/>
</dbReference>
<dbReference type="Gene3D" id="2.60.40.10">
    <property type="entry name" value="Immunoglobulins"/>
    <property type="match status" value="6"/>
</dbReference>
<dbReference type="SUPFAM" id="SSF82171">
    <property type="entry name" value="DPP6 N-terminal domain-like"/>
    <property type="match status" value="1"/>
</dbReference>
<dbReference type="CDD" id="cd00063">
    <property type="entry name" value="FN3"/>
    <property type="match status" value="3"/>
</dbReference>
<organism evidence="6 7">
    <name type="scientific">Pseudokineococcus basanitobsidens</name>
    <dbReference type="NCBI Taxonomy" id="1926649"/>
    <lineage>
        <taxon>Bacteria</taxon>
        <taxon>Bacillati</taxon>
        <taxon>Actinomycetota</taxon>
        <taxon>Actinomycetes</taxon>
        <taxon>Kineosporiales</taxon>
        <taxon>Kineosporiaceae</taxon>
        <taxon>Pseudokineococcus</taxon>
    </lineage>
</organism>
<evidence type="ECO:0000256" key="2">
    <source>
        <dbReference type="ARBA" id="ARBA00023295"/>
    </source>
</evidence>
<reference evidence="6 7" key="1">
    <citation type="journal article" date="2017" name="Int. J. Syst. Evol. Microbiol.">
        <title>Pseudokineococcus basanitobsidens sp. nov., isolated from volcanic rock.</title>
        <authorList>
            <person name="Lee D.W."/>
            <person name="Park M.Y."/>
            <person name="Kim J.J."/>
            <person name="Kim B.S."/>
        </authorList>
    </citation>
    <scope>NUCLEOTIDE SEQUENCE [LARGE SCALE GENOMIC DNA]</scope>
    <source>
        <strain evidence="6 7">DSM 103726</strain>
    </source>
</reference>
<gene>
    <name evidence="6" type="ORF">WDZ17_09555</name>
</gene>
<evidence type="ECO:0000259" key="5">
    <source>
        <dbReference type="PROSITE" id="PS50853"/>
    </source>
</evidence>
<dbReference type="InterPro" id="IPR050991">
    <property type="entry name" value="ECM_Regulatory_Proteins"/>
</dbReference>
<dbReference type="InterPro" id="IPR036116">
    <property type="entry name" value="FN3_sf"/>
</dbReference>
<dbReference type="PROSITE" id="PS50853">
    <property type="entry name" value="FN3"/>
    <property type="match status" value="4"/>
</dbReference>
<dbReference type="InterPro" id="IPR003961">
    <property type="entry name" value="FN3_dom"/>
</dbReference>
<evidence type="ECO:0000313" key="7">
    <source>
        <dbReference type="Proteomes" id="UP001387100"/>
    </source>
</evidence>
<feature type="domain" description="Fibronectin type-III" evidence="5">
    <location>
        <begin position="88"/>
        <end position="180"/>
    </location>
</feature>
<dbReference type="EMBL" id="JBBIAA010000009">
    <property type="protein sequence ID" value="MEJ5945535.1"/>
    <property type="molecule type" value="Genomic_DNA"/>
</dbReference>
<dbReference type="SMART" id="SM00060">
    <property type="entry name" value="FN3"/>
    <property type="match status" value="6"/>
</dbReference>
<dbReference type="PANTHER" id="PTHR46708">
    <property type="entry name" value="TENASCIN"/>
    <property type="match status" value="1"/>
</dbReference>
<name>A0ABU8RKB1_9ACTN</name>